<sequence length="353" mass="38957">MLSLVITKYLIALTIIAILSVTETDALALAFNPVTFSQNMRVGGNRVFANGNAGQLVVGQRSNRTEQPAQVPQAPQAFPSSDLLGTFLLASLLGSAYGRGSPYSSPYGYYYPWNKSELKLMMIGLVADVIPTANNTTSRNYKFLAEKICAIHTSLTYDKTSFIDPYFPLMPQTRVYSQADSSSDIYKYFLQLEPSQDASNIVMYNCTLLIMLQVFGFLIMLSLVIIKYLVALTIIVVLSVTETDAQAVAFNPVTLTDNMRIGGNNVFDNGNAGQLVFGVGQRSNQTEQPAQAPQAPQAFPSSDLLATFLLASLLESAYGRGSPYSSPYGYYYPYFGYSPYSYGYPPYYYYYYG</sequence>
<dbReference type="Proteomes" id="UP000095285">
    <property type="component" value="Unassembled WGS sequence"/>
</dbReference>
<evidence type="ECO:0000256" key="2">
    <source>
        <dbReference type="SAM" id="SignalP"/>
    </source>
</evidence>
<keyword evidence="1" id="KW-1133">Transmembrane helix</keyword>
<feature type="signal peptide" evidence="2">
    <location>
        <begin position="1"/>
        <end position="28"/>
    </location>
</feature>
<protein>
    <submittedName>
        <fullName evidence="4">Uncharacterized protein</fullName>
    </submittedName>
</protein>
<feature type="transmembrane region" description="Helical" evidence="1">
    <location>
        <begin position="201"/>
        <end position="226"/>
    </location>
</feature>
<keyword evidence="2" id="KW-0732">Signal</keyword>
<evidence type="ECO:0000256" key="1">
    <source>
        <dbReference type="SAM" id="Phobius"/>
    </source>
</evidence>
<evidence type="ECO:0000313" key="4">
    <source>
        <dbReference type="WBParaSite" id="EN70_9461"/>
    </source>
</evidence>
<keyword evidence="1" id="KW-0472">Membrane</keyword>
<name>A0A1I7W4A0_LOALO</name>
<reference evidence="4" key="2">
    <citation type="submission" date="2016-11" db="UniProtKB">
        <authorList>
            <consortium name="WormBaseParasite"/>
        </authorList>
    </citation>
    <scope>IDENTIFICATION</scope>
</reference>
<reference evidence="3" key="1">
    <citation type="submission" date="2012-04" db="EMBL/GenBank/DDBJ databases">
        <title>The Genome Sequence of Loa loa.</title>
        <authorList>
            <consortium name="The Broad Institute Genome Sequencing Platform"/>
            <consortium name="Broad Institute Genome Sequencing Center for Infectious Disease"/>
            <person name="Nutman T.B."/>
            <person name="Fink D.L."/>
            <person name="Russ C."/>
            <person name="Young S."/>
            <person name="Zeng Q."/>
            <person name="Gargeya S."/>
            <person name="Alvarado L."/>
            <person name="Berlin A."/>
            <person name="Chapman S.B."/>
            <person name="Chen Z."/>
            <person name="Freedman E."/>
            <person name="Gellesch M."/>
            <person name="Goldberg J."/>
            <person name="Griggs A."/>
            <person name="Gujja S."/>
            <person name="Heilman E.R."/>
            <person name="Heiman D."/>
            <person name="Howarth C."/>
            <person name="Mehta T."/>
            <person name="Neiman D."/>
            <person name="Pearson M."/>
            <person name="Roberts A."/>
            <person name="Saif S."/>
            <person name="Shea T."/>
            <person name="Shenoy N."/>
            <person name="Sisk P."/>
            <person name="Stolte C."/>
            <person name="Sykes S."/>
            <person name="White J."/>
            <person name="Yandava C."/>
            <person name="Haas B."/>
            <person name="Henn M.R."/>
            <person name="Nusbaum C."/>
            <person name="Birren B."/>
        </authorList>
    </citation>
    <scope>NUCLEOTIDE SEQUENCE [LARGE SCALE GENOMIC DNA]</scope>
</reference>
<evidence type="ECO:0000313" key="3">
    <source>
        <dbReference type="Proteomes" id="UP000095285"/>
    </source>
</evidence>
<organism evidence="3 4">
    <name type="scientific">Loa loa</name>
    <name type="common">Eye worm</name>
    <name type="synonym">Filaria loa</name>
    <dbReference type="NCBI Taxonomy" id="7209"/>
    <lineage>
        <taxon>Eukaryota</taxon>
        <taxon>Metazoa</taxon>
        <taxon>Ecdysozoa</taxon>
        <taxon>Nematoda</taxon>
        <taxon>Chromadorea</taxon>
        <taxon>Rhabditida</taxon>
        <taxon>Spirurina</taxon>
        <taxon>Spiruromorpha</taxon>
        <taxon>Filarioidea</taxon>
        <taxon>Onchocercidae</taxon>
        <taxon>Loa</taxon>
    </lineage>
</organism>
<dbReference type="WBParaSite" id="EN70_9461">
    <property type="protein sequence ID" value="EN70_9461"/>
    <property type="gene ID" value="EN70_9461"/>
</dbReference>
<proteinExistence type="predicted"/>
<keyword evidence="1" id="KW-0812">Transmembrane</keyword>
<accession>A0A1I7W4A0</accession>
<keyword evidence="3" id="KW-1185">Reference proteome</keyword>
<feature type="chain" id="PRO_5009310429" evidence="2">
    <location>
        <begin position="29"/>
        <end position="353"/>
    </location>
</feature>
<dbReference type="AlphaFoldDB" id="A0A1I7W4A0"/>